<evidence type="ECO:0000313" key="2">
    <source>
        <dbReference type="Proteomes" id="UP001148629"/>
    </source>
</evidence>
<name>A0ACC1SXE2_9HYPO</name>
<gene>
    <name evidence="1" type="ORF">NM208_g1240</name>
</gene>
<keyword evidence="2" id="KW-1185">Reference proteome</keyword>
<accession>A0ACC1SXE2</accession>
<dbReference type="EMBL" id="JANRMS010000062">
    <property type="protein sequence ID" value="KAJ3547951.1"/>
    <property type="molecule type" value="Genomic_DNA"/>
</dbReference>
<proteinExistence type="predicted"/>
<dbReference type="Proteomes" id="UP001148629">
    <property type="component" value="Unassembled WGS sequence"/>
</dbReference>
<comment type="caution">
    <text evidence="1">The sequence shown here is derived from an EMBL/GenBank/DDBJ whole genome shotgun (WGS) entry which is preliminary data.</text>
</comment>
<protein>
    <submittedName>
        <fullName evidence="1">Uncharacterized protein</fullName>
    </submittedName>
</protein>
<reference evidence="1" key="1">
    <citation type="submission" date="2022-08" db="EMBL/GenBank/DDBJ databases">
        <title>Genome Sequence of Fusarium decemcellulare.</title>
        <authorList>
            <person name="Buettner E."/>
        </authorList>
    </citation>
    <scope>NUCLEOTIDE SEQUENCE</scope>
    <source>
        <strain evidence="1">Babe19</strain>
    </source>
</reference>
<sequence length="266" mass="30154">MHSTSYFSVAFVALGLAAAAPQPDLMKRSPEPTFENGKYIVDRGMQFANRKTWTFPGNKLPAGLAKSNYGDDTRTFIPSNVVVKNNYLQLIVPGGQTDMPYTCGEVYTTIDNIKYASVRTTAILSQPAGVCNGMFFYQSDTQEIDIEWLSDPNSESNDGTRQLWFTNQDANGDGEATFTSIKPPSKATSTEHEYRVDWTPGRVQFFVDGVKKWETTQDVPHLPRPLDLEQLVQRRRWMECWPSRSDCCFQDQEDRHVLQHSVKAFT</sequence>
<evidence type="ECO:0000313" key="1">
    <source>
        <dbReference type="EMBL" id="KAJ3547951.1"/>
    </source>
</evidence>
<organism evidence="1 2">
    <name type="scientific">Fusarium decemcellulare</name>
    <dbReference type="NCBI Taxonomy" id="57161"/>
    <lineage>
        <taxon>Eukaryota</taxon>
        <taxon>Fungi</taxon>
        <taxon>Dikarya</taxon>
        <taxon>Ascomycota</taxon>
        <taxon>Pezizomycotina</taxon>
        <taxon>Sordariomycetes</taxon>
        <taxon>Hypocreomycetidae</taxon>
        <taxon>Hypocreales</taxon>
        <taxon>Nectriaceae</taxon>
        <taxon>Fusarium</taxon>
        <taxon>Fusarium decemcellulare species complex</taxon>
    </lineage>
</organism>